<dbReference type="AlphaFoldDB" id="A0AAE1YDY4"/>
<reference evidence="2" key="1">
    <citation type="submission" date="2020-06" db="EMBL/GenBank/DDBJ databases">
        <authorList>
            <person name="Li T."/>
            <person name="Hu X."/>
            <person name="Zhang T."/>
            <person name="Song X."/>
            <person name="Zhang H."/>
            <person name="Dai N."/>
            <person name="Sheng W."/>
            <person name="Hou X."/>
            <person name="Wei L."/>
        </authorList>
    </citation>
    <scope>NUCLEOTIDE SEQUENCE</scope>
    <source>
        <strain evidence="2">3651</strain>
        <tissue evidence="2">Leaf</tissue>
    </source>
</reference>
<reference evidence="2" key="2">
    <citation type="journal article" date="2024" name="Plant">
        <title>Genomic evolution and insights into agronomic trait innovations of Sesamum species.</title>
        <authorList>
            <person name="Miao H."/>
            <person name="Wang L."/>
            <person name="Qu L."/>
            <person name="Liu H."/>
            <person name="Sun Y."/>
            <person name="Le M."/>
            <person name="Wang Q."/>
            <person name="Wei S."/>
            <person name="Zheng Y."/>
            <person name="Lin W."/>
            <person name="Duan Y."/>
            <person name="Cao H."/>
            <person name="Xiong S."/>
            <person name="Wang X."/>
            <person name="Wei L."/>
            <person name="Li C."/>
            <person name="Ma Q."/>
            <person name="Ju M."/>
            <person name="Zhao R."/>
            <person name="Li G."/>
            <person name="Mu C."/>
            <person name="Tian Q."/>
            <person name="Mei H."/>
            <person name="Zhang T."/>
            <person name="Gao T."/>
            <person name="Zhang H."/>
        </authorList>
    </citation>
    <scope>NUCLEOTIDE SEQUENCE</scope>
    <source>
        <strain evidence="2">3651</strain>
    </source>
</reference>
<evidence type="ECO:0000256" key="1">
    <source>
        <dbReference type="SAM" id="MobiDB-lite"/>
    </source>
</evidence>
<feature type="region of interest" description="Disordered" evidence="1">
    <location>
        <begin position="56"/>
        <end position="110"/>
    </location>
</feature>
<evidence type="ECO:0000313" key="2">
    <source>
        <dbReference type="EMBL" id="KAK4428325.1"/>
    </source>
</evidence>
<keyword evidence="3" id="KW-1185">Reference proteome</keyword>
<comment type="caution">
    <text evidence="2">The sequence shown here is derived from an EMBL/GenBank/DDBJ whole genome shotgun (WGS) entry which is preliminary data.</text>
</comment>
<sequence length="136" mass="15499">MYHLTEEALQDLLAATVKDALSKVRITGNIVSPIHPRRLFEDLNVERTPVVMPTDLEPVPTLEEAPMNYGDKVHVSGGGRQRSRSRDPKRLRPNRPAEQRKNDQGPRKCVINTIYGGLTEEGSRNAWKRYARHYTP</sequence>
<dbReference type="Proteomes" id="UP001293254">
    <property type="component" value="Unassembled WGS sequence"/>
</dbReference>
<gene>
    <name evidence="2" type="ORF">Salat_1132100</name>
</gene>
<evidence type="ECO:0000313" key="3">
    <source>
        <dbReference type="Proteomes" id="UP001293254"/>
    </source>
</evidence>
<name>A0AAE1YDY4_9LAMI</name>
<feature type="compositionally biased region" description="Basic and acidic residues" evidence="1">
    <location>
        <begin position="84"/>
        <end position="106"/>
    </location>
</feature>
<dbReference type="EMBL" id="JACGWO010000004">
    <property type="protein sequence ID" value="KAK4428325.1"/>
    <property type="molecule type" value="Genomic_DNA"/>
</dbReference>
<organism evidence="2 3">
    <name type="scientific">Sesamum alatum</name>
    <dbReference type="NCBI Taxonomy" id="300844"/>
    <lineage>
        <taxon>Eukaryota</taxon>
        <taxon>Viridiplantae</taxon>
        <taxon>Streptophyta</taxon>
        <taxon>Embryophyta</taxon>
        <taxon>Tracheophyta</taxon>
        <taxon>Spermatophyta</taxon>
        <taxon>Magnoliopsida</taxon>
        <taxon>eudicotyledons</taxon>
        <taxon>Gunneridae</taxon>
        <taxon>Pentapetalae</taxon>
        <taxon>asterids</taxon>
        <taxon>lamiids</taxon>
        <taxon>Lamiales</taxon>
        <taxon>Pedaliaceae</taxon>
        <taxon>Sesamum</taxon>
    </lineage>
</organism>
<protein>
    <submittedName>
        <fullName evidence="2">Uncharacterized protein</fullName>
    </submittedName>
</protein>
<accession>A0AAE1YDY4</accession>
<proteinExistence type="predicted"/>